<dbReference type="Pfam" id="PF00076">
    <property type="entry name" value="RRM_1"/>
    <property type="match status" value="1"/>
</dbReference>
<feature type="non-terminal residue" evidence="3">
    <location>
        <position position="1"/>
    </location>
</feature>
<dbReference type="SUPFAM" id="SSF54928">
    <property type="entry name" value="RNA-binding domain, RBD"/>
    <property type="match status" value="1"/>
</dbReference>
<evidence type="ECO:0000256" key="1">
    <source>
        <dbReference type="PROSITE-ProRule" id="PRU00176"/>
    </source>
</evidence>
<dbReference type="InterPro" id="IPR000504">
    <property type="entry name" value="RRM_dom"/>
</dbReference>
<dbReference type="AlphaFoldDB" id="A0A4P9ZEW4"/>
<dbReference type="InterPro" id="IPR012677">
    <property type="entry name" value="Nucleotide-bd_a/b_plait_sf"/>
</dbReference>
<dbReference type="OrthoDB" id="275748at2759"/>
<evidence type="ECO:0000313" key="3">
    <source>
        <dbReference type="EMBL" id="RKP31544.1"/>
    </source>
</evidence>
<dbReference type="Proteomes" id="UP000268321">
    <property type="component" value="Unassembled WGS sequence"/>
</dbReference>
<dbReference type="SMART" id="SM00360">
    <property type="entry name" value="RRM"/>
    <property type="match status" value="1"/>
</dbReference>
<sequence length="93" mass="10363">LPMSDSPILLVKNLPYDASTALLYDLLSKYGKIHQLRVSDGSVSLGSCYVVYFDKLHAQRAAKELSGLNFHSRYLVALIFQANEETLRSADKS</sequence>
<keyword evidence="4" id="KW-1185">Reference proteome</keyword>
<dbReference type="PROSITE" id="PS50102">
    <property type="entry name" value="RRM"/>
    <property type="match status" value="1"/>
</dbReference>
<evidence type="ECO:0000313" key="4">
    <source>
        <dbReference type="Proteomes" id="UP000268321"/>
    </source>
</evidence>
<gene>
    <name evidence="3" type="ORF">METBISCDRAFT_13843</name>
</gene>
<organism evidence="3 4">
    <name type="scientific">Metschnikowia bicuspidata</name>
    <dbReference type="NCBI Taxonomy" id="27322"/>
    <lineage>
        <taxon>Eukaryota</taxon>
        <taxon>Fungi</taxon>
        <taxon>Dikarya</taxon>
        <taxon>Ascomycota</taxon>
        <taxon>Saccharomycotina</taxon>
        <taxon>Pichiomycetes</taxon>
        <taxon>Metschnikowiaceae</taxon>
        <taxon>Metschnikowia</taxon>
    </lineage>
</organism>
<reference evidence="4" key="1">
    <citation type="journal article" date="2018" name="Nat. Microbiol.">
        <title>Leveraging single-cell genomics to expand the fungal tree of life.</title>
        <authorList>
            <person name="Ahrendt S.R."/>
            <person name="Quandt C.A."/>
            <person name="Ciobanu D."/>
            <person name="Clum A."/>
            <person name="Salamov A."/>
            <person name="Andreopoulos B."/>
            <person name="Cheng J.F."/>
            <person name="Woyke T."/>
            <person name="Pelin A."/>
            <person name="Henrissat B."/>
            <person name="Reynolds N.K."/>
            <person name="Benny G.L."/>
            <person name="Smith M.E."/>
            <person name="James T.Y."/>
            <person name="Grigoriev I.V."/>
        </authorList>
    </citation>
    <scope>NUCLEOTIDE SEQUENCE [LARGE SCALE GENOMIC DNA]</scope>
    <source>
        <strain evidence="4">Baker2002</strain>
    </source>
</reference>
<proteinExistence type="predicted"/>
<evidence type="ECO:0000259" key="2">
    <source>
        <dbReference type="PROSITE" id="PS50102"/>
    </source>
</evidence>
<feature type="domain" description="RRM" evidence="2">
    <location>
        <begin position="7"/>
        <end position="75"/>
    </location>
</feature>
<dbReference type="GO" id="GO:0003723">
    <property type="term" value="F:RNA binding"/>
    <property type="evidence" value="ECO:0007669"/>
    <property type="project" value="UniProtKB-UniRule"/>
</dbReference>
<accession>A0A4P9ZEW4</accession>
<dbReference type="EMBL" id="ML004440">
    <property type="protein sequence ID" value="RKP31544.1"/>
    <property type="molecule type" value="Genomic_DNA"/>
</dbReference>
<keyword evidence="1" id="KW-0694">RNA-binding</keyword>
<dbReference type="InterPro" id="IPR035979">
    <property type="entry name" value="RBD_domain_sf"/>
</dbReference>
<name>A0A4P9ZEW4_9ASCO</name>
<protein>
    <recommendedName>
        <fullName evidence="2">RRM domain-containing protein</fullName>
    </recommendedName>
</protein>
<dbReference type="Gene3D" id="3.30.70.330">
    <property type="match status" value="1"/>
</dbReference>